<evidence type="ECO:0000313" key="2">
    <source>
        <dbReference type="Proteomes" id="UP001465976"/>
    </source>
</evidence>
<dbReference type="SUPFAM" id="SSF54928">
    <property type="entry name" value="RNA-binding domain, RBD"/>
    <property type="match status" value="1"/>
</dbReference>
<evidence type="ECO:0000313" key="1">
    <source>
        <dbReference type="EMBL" id="KAL0574565.1"/>
    </source>
</evidence>
<organism evidence="1 2">
    <name type="scientific">Marasmius crinis-equi</name>
    <dbReference type="NCBI Taxonomy" id="585013"/>
    <lineage>
        <taxon>Eukaryota</taxon>
        <taxon>Fungi</taxon>
        <taxon>Dikarya</taxon>
        <taxon>Basidiomycota</taxon>
        <taxon>Agaricomycotina</taxon>
        <taxon>Agaricomycetes</taxon>
        <taxon>Agaricomycetidae</taxon>
        <taxon>Agaricales</taxon>
        <taxon>Marasmiineae</taxon>
        <taxon>Marasmiaceae</taxon>
        <taxon>Marasmius</taxon>
    </lineage>
</organism>
<evidence type="ECO:0008006" key="3">
    <source>
        <dbReference type="Google" id="ProtNLM"/>
    </source>
</evidence>
<dbReference type="Proteomes" id="UP001465976">
    <property type="component" value="Unassembled WGS sequence"/>
</dbReference>
<protein>
    <recommendedName>
        <fullName evidence="3">RRM domain-containing protein</fullName>
    </recommendedName>
</protein>
<keyword evidence="2" id="KW-1185">Reference proteome</keyword>
<dbReference type="InterPro" id="IPR012677">
    <property type="entry name" value="Nucleotide-bd_a/b_plait_sf"/>
</dbReference>
<comment type="caution">
    <text evidence="1">The sequence shown here is derived from an EMBL/GenBank/DDBJ whole genome shotgun (WGS) entry which is preliminary data.</text>
</comment>
<reference evidence="1 2" key="1">
    <citation type="submission" date="2024-02" db="EMBL/GenBank/DDBJ databases">
        <title>A draft genome for the cacao thread blight pathogen Marasmius crinis-equi.</title>
        <authorList>
            <person name="Cohen S.P."/>
            <person name="Baruah I.K."/>
            <person name="Amoako-Attah I."/>
            <person name="Bukari Y."/>
            <person name="Meinhardt L.W."/>
            <person name="Bailey B.A."/>
        </authorList>
    </citation>
    <scope>NUCLEOTIDE SEQUENCE [LARGE SCALE GENOMIC DNA]</scope>
    <source>
        <strain evidence="1 2">GH-76</strain>
    </source>
</reference>
<accession>A0ABR3FHK0</accession>
<name>A0ABR3FHK0_9AGAR</name>
<dbReference type="EMBL" id="JBAHYK010000386">
    <property type="protein sequence ID" value="KAL0574565.1"/>
    <property type="molecule type" value="Genomic_DNA"/>
</dbReference>
<gene>
    <name evidence="1" type="ORF">V5O48_007402</name>
</gene>
<proteinExistence type="predicted"/>
<dbReference type="InterPro" id="IPR035979">
    <property type="entry name" value="RBD_domain_sf"/>
</dbReference>
<dbReference type="Gene3D" id="3.30.70.330">
    <property type="match status" value="1"/>
</dbReference>
<sequence>MFAIGVPRHRSISFHPTTTRQYQNLTRCVKVLFKPENRTRGRKFRLLGLADTYGPVHNLFGDPEGDSFAVESFDVDAAQRFRKDFECLSTVEVDFAHGFTGRSPNESTMARIWRGISRTLLFVPEPDKSGKYTPEIVKATLRSMARGFEVANVRDRQTSYKITFYTLVDALTAMTICKNKKRLSGSLRFLPFNDYSDQLEPGTSQSLESQSVRRSLVISDLLLTEKIGPALCAMTAGCLLERSRYDSENRTMTLTFTSEQHMENCYNRTKSHNRPSPINPDTVSKAPFLNRKLPYNKQLAIALGVSSLLYLELPRNILQVGMSENGVNREAVIQTIRRDFAAYGVIGNINLHTDKRVAYVEFLDISAAVNAFWPLHLAIRKKGPGPLGKYKEHLLHHHSFVIRQKELATYLNRNLRPNLITD</sequence>